<reference evidence="8" key="1">
    <citation type="journal article" date="2016" name="Nat. Commun.">
        <title>The Gonium pectorale genome demonstrates co-option of cell cycle regulation during the evolution of multicellularity.</title>
        <authorList>
            <person name="Hanschen E.R."/>
            <person name="Marriage T.N."/>
            <person name="Ferris P.J."/>
            <person name="Hamaji T."/>
            <person name="Toyoda A."/>
            <person name="Fujiyama A."/>
            <person name="Neme R."/>
            <person name="Noguchi H."/>
            <person name="Minakuchi Y."/>
            <person name="Suzuki M."/>
            <person name="Kawai-Toyooka H."/>
            <person name="Smith D.R."/>
            <person name="Sparks H."/>
            <person name="Anderson J."/>
            <person name="Bakaric R."/>
            <person name="Luria V."/>
            <person name="Karger A."/>
            <person name="Kirschner M.W."/>
            <person name="Durand P.M."/>
            <person name="Michod R.E."/>
            <person name="Nozaki H."/>
            <person name="Olson B.J."/>
        </authorList>
    </citation>
    <scope>NUCLEOTIDE SEQUENCE [LARGE SCALE GENOMIC DNA]</scope>
    <source>
        <strain evidence="8">NIES-2863</strain>
    </source>
</reference>
<comment type="caution">
    <text evidence="7">The sequence shown here is derived from an EMBL/GenBank/DDBJ whole genome shotgun (WGS) entry which is preliminary data.</text>
</comment>
<dbReference type="PANTHER" id="PTHR15272">
    <property type="entry name" value="CHROMATIN ASSEMBLY FACTOR 1 SUBUNIT A CAF-1 SUBUNIT A"/>
    <property type="match status" value="1"/>
</dbReference>
<dbReference type="STRING" id="33097.A0A150GTS0"/>
<feature type="compositionally biased region" description="Basic and acidic residues" evidence="5">
    <location>
        <begin position="640"/>
        <end position="650"/>
    </location>
</feature>
<feature type="region of interest" description="Disordered" evidence="5">
    <location>
        <begin position="1533"/>
        <end position="1555"/>
    </location>
</feature>
<feature type="region of interest" description="Disordered" evidence="5">
    <location>
        <begin position="386"/>
        <end position="453"/>
    </location>
</feature>
<proteinExistence type="predicted"/>
<dbReference type="PANTHER" id="PTHR15272:SF0">
    <property type="entry name" value="CHROMATIN ASSEMBLY FACTOR 1 SUBUNIT A"/>
    <property type="match status" value="1"/>
</dbReference>
<protein>
    <recommendedName>
        <fullName evidence="6">Chromatin assembly factor 1 subunit A dimerization domain-containing protein</fullName>
    </recommendedName>
</protein>
<keyword evidence="8" id="KW-1185">Reference proteome</keyword>
<dbReference type="GO" id="GO:0006281">
    <property type="term" value="P:DNA repair"/>
    <property type="evidence" value="ECO:0007669"/>
    <property type="project" value="UniProtKB-KW"/>
</dbReference>
<gene>
    <name evidence="7" type="ORF">GPECTOR_7g1114</name>
</gene>
<comment type="subcellular location">
    <subcellularLocation>
        <location evidence="1">Nucleus</location>
    </subcellularLocation>
</comment>
<keyword evidence="4" id="KW-0539">Nucleus</keyword>
<evidence type="ECO:0000256" key="5">
    <source>
        <dbReference type="SAM" id="MobiDB-lite"/>
    </source>
</evidence>
<dbReference type="Proteomes" id="UP000075714">
    <property type="component" value="Unassembled WGS sequence"/>
</dbReference>
<dbReference type="InterPro" id="IPR022043">
    <property type="entry name" value="CAF1A_DD"/>
</dbReference>
<evidence type="ECO:0000256" key="3">
    <source>
        <dbReference type="ARBA" id="ARBA00023204"/>
    </source>
</evidence>
<feature type="region of interest" description="Disordered" evidence="5">
    <location>
        <begin position="1"/>
        <end position="106"/>
    </location>
</feature>
<evidence type="ECO:0000313" key="8">
    <source>
        <dbReference type="Proteomes" id="UP000075714"/>
    </source>
</evidence>
<feature type="compositionally biased region" description="Low complexity" evidence="5">
    <location>
        <begin position="395"/>
        <end position="424"/>
    </location>
</feature>
<feature type="region of interest" description="Disordered" evidence="5">
    <location>
        <begin position="1083"/>
        <end position="1154"/>
    </location>
</feature>
<feature type="compositionally biased region" description="Low complexity" evidence="5">
    <location>
        <begin position="1138"/>
        <end position="1154"/>
    </location>
</feature>
<evidence type="ECO:0000256" key="1">
    <source>
        <dbReference type="ARBA" id="ARBA00004123"/>
    </source>
</evidence>
<organism evidence="7 8">
    <name type="scientific">Gonium pectorale</name>
    <name type="common">Green alga</name>
    <dbReference type="NCBI Taxonomy" id="33097"/>
    <lineage>
        <taxon>Eukaryota</taxon>
        <taxon>Viridiplantae</taxon>
        <taxon>Chlorophyta</taxon>
        <taxon>core chlorophytes</taxon>
        <taxon>Chlorophyceae</taxon>
        <taxon>CS clade</taxon>
        <taxon>Chlamydomonadales</taxon>
        <taxon>Volvocaceae</taxon>
        <taxon>Gonium</taxon>
    </lineage>
</organism>
<evidence type="ECO:0000313" key="7">
    <source>
        <dbReference type="EMBL" id="KXZ53221.1"/>
    </source>
</evidence>
<dbReference type="GO" id="GO:0033186">
    <property type="term" value="C:CAF-1 complex"/>
    <property type="evidence" value="ECO:0007669"/>
    <property type="project" value="TreeGrafter"/>
</dbReference>
<dbReference type="EMBL" id="LSYV01000008">
    <property type="protein sequence ID" value="KXZ53221.1"/>
    <property type="molecule type" value="Genomic_DNA"/>
</dbReference>
<sequence>MKFFRPAGDSGANGKKAERLPLSPLCNANASADGSAKPAGKANDDADSDVVLVDDDAGAGCKRKRPDGGSHVGQSAAHGQGAAAAVREKTDMASAPKLTGTEDVESLRKEQAELEAALEEEVLLDSGLVSSAAGGRLTLMPNPSQLAVWLEGRTETLSELVTALAPLLPVSPASEVSALRTLVVDLAQRKSYGAKDAVLDGVAASDDASPGRLWFWEVRELKKHVPDKAARKLAELQRKRRKELRERLCGVIAAADALAAHAAVLDAAAGGGKAPTAAQRRSSESKAAKAWNRLSKLPERDAIEDAFRLATGGVAAGGASEARRERARKEKEDKARQKEEEAQAKEAKRAAEGEAKRAAKEAAAAAKAGFQSKQGLRKSQNIMESFFKRPTQPKPGAGAAAAPSGGAGSTAAGDTSAAAGGATPLRPELSLPGTSQQGPASSHPAGTPLGREGTAKMYDFSKRPVRMPDASVVAAMDAAAARLPLSAEELAADFRDNHERWKKQRAERRRMIGVPPTWARRPGAPMDLRQLASAYYGDVGSLGTGLEGLRTWRRKLIAFPKKETARPPYYGSFSRTSTAVTGRRPLGRDSSLDYEVASDEEWEEEPEGESLSDSGDEADSQMGGAAGEGGEEEDDGFIVGDDHLSDDEGVHLSQDPDDPMDVDAGPGRAVRTLAPRHVDPRLQQLEAAIDRVRTNNRPILLVRALGAAANAAATPGRAPAATPGAAVVREAVQAPVTAGVVGPCALRAEPRTGLNTGLDPGLLGALRPILHHPDVALTPPLELDVFSAAAAGTWGPALGVSCYVAEDGSSGAAALLAGTAAAGPGGLHLAAMAGVSGAGPASARAPGSGARVGRPPSALSDAQLAAFAEYIAACSERSMDKVVEGYLSSLPTPGPGVPKPPAKLKLREAVKRLGAWSAAHKRWLLHGDSVEAAVARAKMAAAAAAAAGLVTAHEGTPLAGAGPGVIAAHAVLGNGPSAMKPVALAARAAWQGGGTPLALATPSGPATGAEAPAPTPTPMLVLGPPPTPSTAPGVRPFLAAPACTPVDAALASQPRLPLEGPRPADRMVPPQQLANALTRLAAEAPRPSPAPLAMPAAGSAGPDETITAGPAYVAAGAQSDAMECDGPAAQEPERHGRSASAAPSGPSSANEGAAVSVPEGAALPDAAVAGASLAQAPRSEQGEGRAAPQPSAEGAATVQTSVEAVIGGPGLSEDAGGSGVQGASPSVEERTAEDGAPLPRPMPPALPSLQELAVYGTGHPYWPALTAWILGGGSAAAVGHKNGPSWADVGSALCVFEPGELESRVHYVPLDVVRALLALCQHRKSSHLRSGAFKAMANLAVVLAATATAPLGTASVDGTAAALVGVGTPAMDPAAPFAARPGQDEQPQRFCPELAAAAASFRHKVASDVRLHAVVRGAATSLPGASANNPRCIFSAHMLLALQRLLRDPAAALLVTRTQARVQKEQEAVRAGGAQPPPPSAVLEAKWAARLLTILVDKGRQLEHPGCRKGVAQCAVALLEHPRLADELPQALQGGAGQDPPVENGGQVVGSGQPRGKAVSWAAGLNGNDPRAFLPAACLTLLSGELRFISARSDEGEDDAGHCGRGAARGLTKCERARVLLALHAAERTLRFLGSGSSSAHQLLRHGDTQSAVSDVVLALGDASSALAATEDSLLQSLCSTVGELADALP</sequence>
<evidence type="ECO:0000256" key="4">
    <source>
        <dbReference type="ARBA" id="ARBA00023242"/>
    </source>
</evidence>
<evidence type="ECO:0000256" key="2">
    <source>
        <dbReference type="ARBA" id="ARBA00022763"/>
    </source>
</evidence>
<feature type="compositionally biased region" description="Acidic residues" evidence="5">
    <location>
        <begin position="45"/>
        <end position="57"/>
    </location>
</feature>
<dbReference type="GO" id="GO:0006334">
    <property type="term" value="P:nucleosome assembly"/>
    <property type="evidence" value="ECO:0007669"/>
    <property type="project" value="TreeGrafter"/>
</dbReference>
<feature type="compositionally biased region" description="Low complexity" evidence="5">
    <location>
        <begin position="72"/>
        <end position="85"/>
    </location>
</feature>
<name>A0A150GTS0_GONPE</name>
<feature type="compositionally biased region" description="Acidic residues" evidence="5">
    <location>
        <begin position="596"/>
        <end position="619"/>
    </location>
</feature>
<evidence type="ECO:0000259" key="6">
    <source>
        <dbReference type="Pfam" id="PF12253"/>
    </source>
</evidence>
<keyword evidence="3" id="KW-0234">DNA repair</keyword>
<feature type="region of interest" description="Disordered" evidence="5">
    <location>
        <begin position="567"/>
        <end position="661"/>
    </location>
</feature>
<keyword evidence="2" id="KW-0227">DNA damage</keyword>
<feature type="domain" description="Chromatin assembly factor 1 subunit A dimerization" evidence="6">
    <location>
        <begin position="555"/>
        <end position="621"/>
    </location>
</feature>
<feature type="region of interest" description="Disordered" evidence="5">
    <location>
        <begin position="1172"/>
        <end position="1244"/>
    </location>
</feature>
<feature type="region of interest" description="Disordered" evidence="5">
    <location>
        <begin position="314"/>
        <end position="358"/>
    </location>
</feature>
<dbReference type="OrthoDB" id="543994at2759"/>
<dbReference type="Pfam" id="PF12253">
    <property type="entry name" value="CAF1A_dimeriz"/>
    <property type="match status" value="1"/>
</dbReference>
<feature type="compositionally biased region" description="Basic and acidic residues" evidence="5">
    <location>
        <begin position="321"/>
        <end position="358"/>
    </location>
</feature>
<dbReference type="GO" id="GO:0005634">
    <property type="term" value="C:nucleus"/>
    <property type="evidence" value="ECO:0007669"/>
    <property type="project" value="UniProtKB-SubCell"/>
</dbReference>
<accession>A0A150GTS0</accession>